<evidence type="ECO:0000256" key="2">
    <source>
        <dbReference type="ARBA" id="ARBA00022630"/>
    </source>
</evidence>
<comment type="catalytic activity">
    <reaction evidence="14">
        <text>a 5,6-dihydrouridine in mRNA + NAD(+) = a uridine in mRNA + NADH + H(+)</text>
        <dbReference type="Rhea" id="RHEA:69851"/>
        <dbReference type="Rhea" id="RHEA-COMP:14658"/>
        <dbReference type="Rhea" id="RHEA-COMP:17789"/>
        <dbReference type="ChEBI" id="CHEBI:15378"/>
        <dbReference type="ChEBI" id="CHEBI:57540"/>
        <dbReference type="ChEBI" id="CHEBI:57945"/>
        <dbReference type="ChEBI" id="CHEBI:65315"/>
        <dbReference type="ChEBI" id="CHEBI:74443"/>
    </reaction>
    <physiologicalReaction direction="right-to-left" evidence="14">
        <dbReference type="Rhea" id="RHEA:69853"/>
    </physiologicalReaction>
</comment>
<feature type="region of interest" description="Disordered" evidence="18">
    <location>
        <begin position="442"/>
        <end position="463"/>
    </location>
</feature>
<keyword evidence="21" id="KW-1185">Reference proteome</keyword>
<dbReference type="GO" id="GO:0006397">
    <property type="term" value="P:mRNA processing"/>
    <property type="evidence" value="ECO:0007669"/>
    <property type="project" value="UniProtKB-KW"/>
</dbReference>
<dbReference type="PANTHER" id="PTHR11082">
    <property type="entry name" value="TRNA-DIHYDROURIDINE SYNTHASE"/>
    <property type="match status" value="1"/>
</dbReference>
<proteinExistence type="inferred from homology"/>
<evidence type="ECO:0000256" key="6">
    <source>
        <dbReference type="ARBA" id="ARBA00022857"/>
    </source>
</evidence>
<name>A0A517LQJ8_9PEZI</name>
<dbReference type="AlphaFoldDB" id="A0A517LQJ8"/>
<evidence type="ECO:0000256" key="9">
    <source>
        <dbReference type="ARBA" id="ARBA00038313"/>
    </source>
</evidence>
<evidence type="ECO:0000256" key="17">
    <source>
        <dbReference type="ARBA" id="ARBA00049467"/>
    </source>
</evidence>
<keyword evidence="5" id="KW-0819">tRNA processing</keyword>
<dbReference type="GO" id="GO:0050660">
    <property type="term" value="F:flavin adenine dinucleotide binding"/>
    <property type="evidence" value="ECO:0007669"/>
    <property type="project" value="InterPro"/>
</dbReference>
<comment type="catalytic activity">
    <reaction evidence="16">
        <text>a 5,6-dihydrouridine in mRNA + NADP(+) = a uridine in mRNA + NADPH + H(+)</text>
        <dbReference type="Rhea" id="RHEA:69855"/>
        <dbReference type="Rhea" id="RHEA-COMP:14658"/>
        <dbReference type="Rhea" id="RHEA-COMP:17789"/>
        <dbReference type="ChEBI" id="CHEBI:15378"/>
        <dbReference type="ChEBI" id="CHEBI:57783"/>
        <dbReference type="ChEBI" id="CHEBI:58349"/>
        <dbReference type="ChEBI" id="CHEBI:65315"/>
        <dbReference type="ChEBI" id="CHEBI:74443"/>
    </reaction>
    <physiologicalReaction direction="right-to-left" evidence="16">
        <dbReference type="Rhea" id="RHEA:69857"/>
    </physiologicalReaction>
</comment>
<comment type="catalytic activity">
    <reaction evidence="15">
        <text>5,6-dihydrouridine(16) in tRNA + NAD(+) = uridine(16) in tRNA + NADH + H(+)</text>
        <dbReference type="Rhea" id="RHEA:53380"/>
        <dbReference type="Rhea" id="RHEA-COMP:13543"/>
        <dbReference type="Rhea" id="RHEA-COMP:13544"/>
        <dbReference type="ChEBI" id="CHEBI:15378"/>
        <dbReference type="ChEBI" id="CHEBI:57540"/>
        <dbReference type="ChEBI" id="CHEBI:57945"/>
        <dbReference type="ChEBI" id="CHEBI:65315"/>
        <dbReference type="ChEBI" id="CHEBI:74443"/>
        <dbReference type="EC" id="1.3.1.88"/>
    </reaction>
    <physiologicalReaction direction="right-to-left" evidence="15">
        <dbReference type="Rhea" id="RHEA:53382"/>
    </physiologicalReaction>
</comment>
<evidence type="ECO:0000259" key="19">
    <source>
        <dbReference type="Pfam" id="PF01207"/>
    </source>
</evidence>
<keyword evidence="3" id="KW-0288">FMN</keyword>
<dbReference type="Gene3D" id="3.20.20.70">
    <property type="entry name" value="Aldolase class I"/>
    <property type="match status" value="1"/>
</dbReference>
<comment type="similarity">
    <text evidence="9">Belongs to the Dus family. Dus1 subfamily.</text>
</comment>
<evidence type="ECO:0000256" key="18">
    <source>
        <dbReference type="SAM" id="MobiDB-lite"/>
    </source>
</evidence>
<dbReference type="Pfam" id="PF01207">
    <property type="entry name" value="Dus"/>
    <property type="match status" value="1"/>
</dbReference>
<sequence>MTVATPPAAQNGARRKLYGRAFYESIGSPKVILAPMVDQSEFAWRMLSRSFMSPESSKDLLAYTPMFHARLFADGLAYRQSMFQPTKSAIPSPPDSYHQSQLQESDLHLDGNPLIDRPLFVQFCANDPDVLLDAARFVQPFCDAVDLNLGCPQGIAKKGHYGAFLQEDQDLIYRLINKLHLGLDIPVTAKMRILDTKEKTLEYARLLLSAGASIITIHGRRREQKGHNTGVADWQMIKFLRDNLPSETVIFANGNILQHEDIKTCIDATGADGIMSAEGNLRDPSIFAPPPLLGQEGREYWRGRDGKGGYRLDATLRRYMDIIYRHVMEQSPPERKPLFLPTDPPEDSLHLSTANIADVPAPDKKAKKSYKAIPAHLRSNPNLGAMQPHLFQMLRPLITKHTHIRSALAACISGDMQAFENILFMVEVVTREGLLAYEQNPENFESTSRGGDMLTPDSRSLDPHQGSLITAERVKRPWWVCQPHVRPLPAEAFAKGAMTMGKKETKRLAEKEVVAREAGAQPSGTIEVVKDSADDEVEVPQERMVCG</sequence>
<evidence type="ECO:0000256" key="7">
    <source>
        <dbReference type="ARBA" id="ARBA00023002"/>
    </source>
</evidence>
<evidence type="ECO:0000313" key="21">
    <source>
        <dbReference type="Proteomes" id="UP000316270"/>
    </source>
</evidence>
<comment type="catalytic activity">
    <reaction evidence="13">
        <text>5,6-dihydrouridine(16) in tRNA + NADP(+) = uridine(16) in tRNA + NADPH + H(+)</text>
        <dbReference type="Rhea" id="RHEA:53376"/>
        <dbReference type="Rhea" id="RHEA-COMP:13543"/>
        <dbReference type="Rhea" id="RHEA-COMP:13544"/>
        <dbReference type="ChEBI" id="CHEBI:15378"/>
        <dbReference type="ChEBI" id="CHEBI:57783"/>
        <dbReference type="ChEBI" id="CHEBI:58349"/>
        <dbReference type="ChEBI" id="CHEBI:65315"/>
        <dbReference type="ChEBI" id="CHEBI:74443"/>
        <dbReference type="EC" id="1.3.1.88"/>
    </reaction>
    <physiologicalReaction direction="right-to-left" evidence="13">
        <dbReference type="Rhea" id="RHEA:53378"/>
    </physiologicalReaction>
</comment>
<gene>
    <name evidence="20" type="ORF">FKW77_006752</name>
</gene>
<dbReference type="OrthoDB" id="272303at2759"/>
<evidence type="ECO:0000256" key="16">
    <source>
        <dbReference type="ARBA" id="ARBA00049447"/>
    </source>
</evidence>
<evidence type="ECO:0000256" key="4">
    <source>
        <dbReference type="ARBA" id="ARBA00022664"/>
    </source>
</evidence>
<accession>A0A517LQJ8</accession>
<keyword evidence="7" id="KW-0560">Oxidoreductase</keyword>
<dbReference type="CDD" id="cd02801">
    <property type="entry name" value="DUS_like_FMN"/>
    <property type="match status" value="1"/>
</dbReference>
<evidence type="ECO:0000256" key="8">
    <source>
        <dbReference type="ARBA" id="ARBA00023027"/>
    </source>
</evidence>
<keyword evidence="2" id="KW-0285">Flavoprotein</keyword>
<organism evidence="20 21">
    <name type="scientific">Venturia effusa</name>
    <dbReference type="NCBI Taxonomy" id="50376"/>
    <lineage>
        <taxon>Eukaryota</taxon>
        <taxon>Fungi</taxon>
        <taxon>Dikarya</taxon>
        <taxon>Ascomycota</taxon>
        <taxon>Pezizomycotina</taxon>
        <taxon>Dothideomycetes</taxon>
        <taxon>Pleosporomycetidae</taxon>
        <taxon>Venturiales</taxon>
        <taxon>Venturiaceae</taxon>
        <taxon>Venturia</taxon>
    </lineage>
</organism>
<dbReference type="EC" id="1.3.1.88" evidence="10"/>
<dbReference type="GO" id="GO:0017150">
    <property type="term" value="F:tRNA dihydrouridine synthase activity"/>
    <property type="evidence" value="ECO:0007669"/>
    <property type="project" value="InterPro"/>
</dbReference>
<dbReference type="PROSITE" id="PS01136">
    <property type="entry name" value="UPF0034"/>
    <property type="match status" value="1"/>
</dbReference>
<keyword evidence="4" id="KW-0507">mRNA processing</keyword>
<dbReference type="SUPFAM" id="SSF51395">
    <property type="entry name" value="FMN-linked oxidoreductases"/>
    <property type="match status" value="1"/>
</dbReference>
<evidence type="ECO:0000256" key="15">
    <source>
        <dbReference type="ARBA" id="ARBA00048934"/>
    </source>
</evidence>
<feature type="domain" description="DUS-like FMN-binding" evidence="19">
    <location>
        <begin position="32"/>
        <end position="288"/>
    </location>
</feature>
<evidence type="ECO:0000256" key="1">
    <source>
        <dbReference type="ARBA" id="ARBA00001917"/>
    </source>
</evidence>
<evidence type="ECO:0000256" key="10">
    <source>
        <dbReference type="ARBA" id="ARBA00038890"/>
    </source>
</evidence>
<dbReference type="STRING" id="50376.A0A517LQJ8"/>
<dbReference type="InterPro" id="IPR018517">
    <property type="entry name" value="tRNA_hU_synthase_CS"/>
</dbReference>
<reference evidence="20 21" key="1">
    <citation type="submission" date="2019-07" db="EMBL/GenBank/DDBJ databases">
        <title>Finished genome of Venturia effusa.</title>
        <authorList>
            <person name="Young C.A."/>
            <person name="Cox M.P."/>
            <person name="Ganley A.R.D."/>
            <person name="David W.J."/>
        </authorList>
    </citation>
    <scope>NUCLEOTIDE SEQUENCE [LARGE SCALE GENOMIC DNA]</scope>
    <source>
        <strain evidence="21">albino</strain>
    </source>
</reference>
<evidence type="ECO:0000313" key="20">
    <source>
        <dbReference type="EMBL" id="QDS77853.1"/>
    </source>
</evidence>
<keyword evidence="6" id="KW-0521">NADP</keyword>
<comment type="catalytic activity">
    <reaction evidence="12">
        <text>5,6-dihydrouridine(17) in tRNA + NAD(+) = uridine(17) in tRNA + NADH + H(+)</text>
        <dbReference type="Rhea" id="RHEA:53372"/>
        <dbReference type="Rhea" id="RHEA-COMP:13541"/>
        <dbReference type="Rhea" id="RHEA-COMP:13542"/>
        <dbReference type="ChEBI" id="CHEBI:15378"/>
        <dbReference type="ChEBI" id="CHEBI:57540"/>
        <dbReference type="ChEBI" id="CHEBI:57945"/>
        <dbReference type="ChEBI" id="CHEBI:65315"/>
        <dbReference type="ChEBI" id="CHEBI:74443"/>
        <dbReference type="EC" id="1.3.1.88"/>
    </reaction>
    <physiologicalReaction direction="right-to-left" evidence="12">
        <dbReference type="Rhea" id="RHEA:53374"/>
    </physiologicalReaction>
</comment>
<evidence type="ECO:0000256" key="5">
    <source>
        <dbReference type="ARBA" id="ARBA00022694"/>
    </source>
</evidence>
<dbReference type="EMBL" id="CP042202">
    <property type="protein sequence ID" value="QDS77853.1"/>
    <property type="molecule type" value="Genomic_DNA"/>
</dbReference>
<dbReference type="PANTHER" id="PTHR11082:SF5">
    <property type="entry name" value="TRNA-DIHYDROURIDINE(16_17) SYNTHASE [NAD(P)(+)]-LIKE"/>
    <property type="match status" value="1"/>
</dbReference>
<comment type="function">
    <text evidence="11">Catalyzes the synthesis of dihydrouridine, a modified base found in the D-loop of most tRNAs. Specifically modifies U47 in cytoplasmic tRNAs. Catalyzes the synthesis of dihydrouridine in some mRNAs, thereby affecting their translation.</text>
</comment>
<comment type="cofactor">
    <cofactor evidence="1">
        <name>FMN</name>
        <dbReference type="ChEBI" id="CHEBI:58210"/>
    </cofactor>
</comment>
<evidence type="ECO:0000256" key="3">
    <source>
        <dbReference type="ARBA" id="ARBA00022643"/>
    </source>
</evidence>
<dbReference type="InterPro" id="IPR013785">
    <property type="entry name" value="Aldolase_TIM"/>
</dbReference>
<dbReference type="InterPro" id="IPR035587">
    <property type="entry name" value="DUS-like_FMN-bd"/>
</dbReference>
<evidence type="ECO:0000256" key="13">
    <source>
        <dbReference type="ARBA" id="ARBA00047652"/>
    </source>
</evidence>
<evidence type="ECO:0000256" key="14">
    <source>
        <dbReference type="ARBA" id="ARBA00048342"/>
    </source>
</evidence>
<dbReference type="Proteomes" id="UP000316270">
    <property type="component" value="Chromosome 18"/>
</dbReference>
<evidence type="ECO:0000256" key="11">
    <source>
        <dbReference type="ARBA" id="ARBA00045934"/>
    </source>
</evidence>
<protein>
    <recommendedName>
        <fullName evidence="10">tRNA-dihydrouridine(16/17) synthase [NAD(P)(+)]</fullName>
        <ecNumber evidence="10">1.3.1.88</ecNumber>
    </recommendedName>
</protein>
<keyword evidence="8" id="KW-0520">NAD</keyword>
<comment type="catalytic activity">
    <reaction evidence="17">
        <text>5,6-dihydrouridine(17) in tRNA + NADP(+) = uridine(17) in tRNA + NADPH + H(+)</text>
        <dbReference type="Rhea" id="RHEA:53368"/>
        <dbReference type="Rhea" id="RHEA-COMP:13541"/>
        <dbReference type="Rhea" id="RHEA-COMP:13542"/>
        <dbReference type="ChEBI" id="CHEBI:15378"/>
        <dbReference type="ChEBI" id="CHEBI:57783"/>
        <dbReference type="ChEBI" id="CHEBI:58349"/>
        <dbReference type="ChEBI" id="CHEBI:65315"/>
        <dbReference type="ChEBI" id="CHEBI:74443"/>
        <dbReference type="EC" id="1.3.1.88"/>
    </reaction>
    <physiologicalReaction direction="right-to-left" evidence="17">
        <dbReference type="Rhea" id="RHEA:53370"/>
    </physiologicalReaction>
</comment>
<evidence type="ECO:0000256" key="12">
    <source>
        <dbReference type="ARBA" id="ARBA00047287"/>
    </source>
</evidence>